<comment type="caution">
    <text evidence="2">The sequence shown here is derived from an EMBL/GenBank/DDBJ whole genome shotgun (WGS) entry which is preliminary data.</text>
</comment>
<dbReference type="Gene3D" id="3.30.70.2970">
    <property type="entry name" value="Protein of unknown function (DUF541), domain 2"/>
    <property type="match status" value="1"/>
</dbReference>
<gene>
    <name evidence="2" type="ORF">LX70_00854</name>
</gene>
<protein>
    <recommendedName>
        <fullName evidence="4">SIMPL domain-containing protein</fullName>
    </recommendedName>
</protein>
<organism evidence="2 3">
    <name type="scientific">Albidovulum denitrificans</name>
    <dbReference type="NCBI Taxonomy" id="404881"/>
    <lineage>
        <taxon>Bacteria</taxon>
        <taxon>Pseudomonadati</taxon>
        <taxon>Pseudomonadota</taxon>
        <taxon>Alphaproteobacteria</taxon>
        <taxon>Rhodobacterales</taxon>
        <taxon>Paracoccaceae</taxon>
        <taxon>Albidovulum</taxon>
    </lineage>
</organism>
<dbReference type="GO" id="GO:0006974">
    <property type="term" value="P:DNA damage response"/>
    <property type="evidence" value="ECO:0007669"/>
    <property type="project" value="TreeGrafter"/>
</dbReference>
<dbReference type="InterPro" id="IPR007497">
    <property type="entry name" value="SIMPL/DUF541"/>
</dbReference>
<keyword evidence="3" id="KW-1185">Reference proteome</keyword>
<dbReference type="Pfam" id="PF04402">
    <property type="entry name" value="SIMPL"/>
    <property type="match status" value="1"/>
</dbReference>
<proteinExistence type="predicted"/>
<dbReference type="RefSeq" id="WP_170076112.1">
    <property type="nucleotide sequence ID" value="NZ_PVEP01000001.1"/>
</dbReference>
<evidence type="ECO:0000313" key="2">
    <source>
        <dbReference type="EMBL" id="PQV59034.1"/>
    </source>
</evidence>
<dbReference type="PANTHER" id="PTHR34387">
    <property type="entry name" value="SLR1258 PROTEIN"/>
    <property type="match status" value="1"/>
</dbReference>
<dbReference type="AlphaFoldDB" id="A0A2S8SDZ7"/>
<feature type="signal peptide" evidence="1">
    <location>
        <begin position="1"/>
        <end position="19"/>
    </location>
</feature>
<dbReference type="PANTHER" id="PTHR34387:SF1">
    <property type="entry name" value="PERIPLASMIC IMMUNOGENIC PROTEIN"/>
    <property type="match status" value="1"/>
</dbReference>
<dbReference type="Proteomes" id="UP000238338">
    <property type="component" value="Unassembled WGS sequence"/>
</dbReference>
<evidence type="ECO:0008006" key="4">
    <source>
        <dbReference type="Google" id="ProtNLM"/>
    </source>
</evidence>
<name>A0A2S8SDZ7_9RHOB</name>
<sequence length="231" mass="23704">MRMFPALATAIVLALPAAAETVPATIAVTGEGKVEMAPDMAMLSLGVMTQADTAAAALKANSDGLSGALDRLKAAGIEGRDIQTSGLSLHPNVDYSSSGREPQVRGYTASNMLTVRLRDLSVLGQTLDAVVTEGANTLNGLSFGLQNPDEATDEARRRAVADAAHKAALYAEAAGVTLGRIVTISEQGNYGGPQPMMMAEARFAKDAGSVPVASGEISIGATISVVYEIAQ</sequence>
<dbReference type="Gene3D" id="3.30.110.170">
    <property type="entry name" value="Protein of unknown function (DUF541), domain 1"/>
    <property type="match status" value="1"/>
</dbReference>
<reference evidence="2 3" key="1">
    <citation type="submission" date="2018-02" db="EMBL/GenBank/DDBJ databases">
        <title>Genomic Encyclopedia of Archaeal and Bacterial Type Strains, Phase II (KMG-II): from individual species to whole genera.</title>
        <authorList>
            <person name="Goeker M."/>
        </authorList>
    </citation>
    <scope>NUCLEOTIDE SEQUENCE [LARGE SCALE GENOMIC DNA]</scope>
    <source>
        <strain evidence="2 3">DSM 18921</strain>
    </source>
</reference>
<dbReference type="InterPro" id="IPR052022">
    <property type="entry name" value="26kDa_periplasmic_antigen"/>
</dbReference>
<accession>A0A2S8SDZ7</accession>
<feature type="chain" id="PRO_5015416792" description="SIMPL domain-containing protein" evidence="1">
    <location>
        <begin position="20"/>
        <end position="231"/>
    </location>
</feature>
<evidence type="ECO:0000313" key="3">
    <source>
        <dbReference type="Proteomes" id="UP000238338"/>
    </source>
</evidence>
<evidence type="ECO:0000256" key="1">
    <source>
        <dbReference type="SAM" id="SignalP"/>
    </source>
</evidence>
<dbReference type="EMBL" id="PVEP01000001">
    <property type="protein sequence ID" value="PQV59034.1"/>
    <property type="molecule type" value="Genomic_DNA"/>
</dbReference>
<keyword evidence="1" id="KW-0732">Signal</keyword>